<dbReference type="Pfam" id="PF00248">
    <property type="entry name" value="Aldo_ket_red"/>
    <property type="match status" value="1"/>
</dbReference>
<dbReference type="SUPFAM" id="SSF51430">
    <property type="entry name" value="NAD(P)-linked oxidoreductase"/>
    <property type="match status" value="1"/>
</dbReference>
<dbReference type="EMBL" id="JAIRBM010000003">
    <property type="protein sequence ID" value="MBZ6075669.1"/>
    <property type="molecule type" value="Genomic_DNA"/>
</dbReference>
<dbReference type="RefSeq" id="WP_224311794.1">
    <property type="nucleotide sequence ID" value="NZ_JAIRBM010000003.1"/>
</dbReference>
<dbReference type="CDD" id="cd19094">
    <property type="entry name" value="AKR_Tas-like"/>
    <property type="match status" value="1"/>
</dbReference>
<dbReference type="Gene3D" id="3.20.20.100">
    <property type="entry name" value="NADP-dependent oxidoreductase domain"/>
    <property type="match status" value="1"/>
</dbReference>
<keyword evidence="1" id="KW-0560">Oxidoreductase</keyword>
<organism evidence="3 4">
    <name type="scientific">Microvirga puerhi</name>
    <dbReference type="NCBI Taxonomy" id="2876078"/>
    <lineage>
        <taxon>Bacteria</taxon>
        <taxon>Pseudomonadati</taxon>
        <taxon>Pseudomonadota</taxon>
        <taxon>Alphaproteobacteria</taxon>
        <taxon>Hyphomicrobiales</taxon>
        <taxon>Methylobacteriaceae</taxon>
        <taxon>Microvirga</taxon>
    </lineage>
</organism>
<evidence type="ECO:0000256" key="1">
    <source>
        <dbReference type="ARBA" id="ARBA00023002"/>
    </source>
</evidence>
<protein>
    <submittedName>
        <fullName evidence="3">Aldo/keto reductase</fullName>
    </submittedName>
</protein>
<dbReference type="PANTHER" id="PTHR43364">
    <property type="entry name" value="NADH-SPECIFIC METHYLGLYOXAL REDUCTASE-RELATED"/>
    <property type="match status" value="1"/>
</dbReference>
<proteinExistence type="predicted"/>
<evidence type="ECO:0000259" key="2">
    <source>
        <dbReference type="Pfam" id="PF00248"/>
    </source>
</evidence>
<gene>
    <name evidence="3" type="ORF">K9B37_05130</name>
</gene>
<dbReference type="Proteomes" id="UP000704176">
    <property type="component" value="Unassembled WGS sequence"/>
</dbReference>
<evidence type="ECO:0000313" key="3">
    <source>
        <dbReference type="EMBL" id="MBZ6075669.1"/>
    </source>
</evidence>
<name>A0ABS7VKB7_9HYPH</name>
<reference evidence="3 4" key="1">
    <citation type="submission" date="2021-09" db="EMBL/GenBank/DDBJ databases">
        <title>The complete genome sequence of a new microorganism.</title>
        <authorList>
            <person name="Zi Z."/>
        </authorList>
    </citation>
    <scope>NUCLEOTIDE SEQUENCE [LARGE SCALE GENOMIC DNA]</scope>
    <source>
        <strain evidence="3 4">WGZ8</strain>
    </source>
</reference>
<evidence type="ECO:0000313" key="4">
    <source>
        <dbReference type="Proteomes" id="UP000704176"/>
    </source>
</evidence>
<accession>A0ABS7VKB7</accession>
<comment type="caution">
    <text evidence="3">The sequence shown here is derived from an EMBL/GenBank/DDBJ whole genome shotgun (WGS) entry which is preliminary data.</text>
</comment>
<keyword evidence="4" id="KW-1185">Reference proteome</keyword>
<sequence>MEYRRLGRTDLDVSLICLGTMTWGQQNTEAEGHAQMDYAVDHGINFFDTAELYSIPPKPETQGSTERIIGSWFKSRGSRDKVILATKIVGRSANTWFRDDGSPTELSRAQMEEAVNKSLKRLGTDYIDLYQIHYPDRPMQWGSNPTIYRHQEGASHPIAETVEIMGDLVKAGKIRHFGLSNESAWGTMTFLKAAEANPNLPRAQSIQNAYNLLNRTYEVALAEVSLRETVSLLAYSPLAQGYLTGKYLDGARPAGTRTTLFQRGQRYETPGAEPAIRRYIALAKEFGLDPAQMALAFVNSRPFVTSNIIGATSMEQLKTDIASIDVTITPELEQRIDAIHLDHCNPCP</sequence>
<dbReference type="InterPro" id="IPR023210">
    <property type="entry name" value="NADP_OxRdtase_dom"/>
</dbReference>
<feature type="domain" description="NADP-dependent oxidoreductase" evidence="2">
    <location>
        <begin position="16"/>
        <end position="339"/>
    </location>
</feature>
<dbReference type="PANTHER" id="PTHR43364:SF4">
    <property type="entry name" value="NAD(P)-LINKED OXIDOREDUCTASE SUPERFAMILY PROTEIN"/>
    <property type="match status" value="1"/>
</dbReference>
<dbReference type="InterPro" id="IPR050523">
    <property type="entry name" value="AKR_Detox_Biosynth"/>
</dbReference>
<dbReference type="InterPro" id="IPR036812">
    <property type="entry name" value="NAD(P)_OxRdtase_dom_sf"/>
</dbReference>